<dbReference type="Pfam" id="PF09754">
    <property type="entry name" value="PAC2"/>
    <property type="match status" value="1"/>
</dbReference>
<evidence type="ECO:0000313" key="2">
    <source>
        <dbReference type="Proteomes" id="UP000291933"/>
    </source>
</evidence>
<evidence type="ECO:0000313" key="1">
    <source>
        <dbReference type="EMBL" id="TBT96096.1"/>
    </source>
</evidence>
<gene>
    <name evidence="1" type="ORF">ET996_03420</name>
</gene>
<organism evidence="1 2">
    <name type="scientific">Propioniciclava tarda</name>
    <dbReference type="NCBI Taxonomy" id="433330"/>
    <lineage>
        <taxon>Bacteria</taxon>
        <taxon>Bacillati</taxon>
        <taxon>Actinomycetota</taxon>
        <taxon>Actinomycetes</taxon>
        <taxon>Propionibacteriales</taxon>
        <taxon>Propionibacteriaceae</taxon>
        <taxon>Propioniciclava</taxon>
    </lineage>
</organism>
<name>A0A4Q9KNC9_PROTD</name>
<dbReference type="InterPro" id="IPR019151">
    <property type="entry name" value="Proteasome_assmbl_chaperone_2"/>
</dbReference>
<comment type="caution">
    <text evidence="1">The sequence shown here is derived from an EMBL/GenBank/DDBJ whole genome shotgun (WGS) entry which is preliminary data.</text>
</comment>
<dbReference type="AlphaFoldDB" id="A0A4Q9KNC9"/>
<dbReference type="Proteomes" id="UP000291933">
    <property type="component" value="Unassembled WGS sequence"/>
</dbReference>
<keyword evidence="2" id="KW-1185">Reference proteome</keyword>
<dbReference type="EMBL" id="SDMR01000002">
    <property type="protein sequence ID" value="TBT96096.1"/>
    <property type="molecule type" value="Genomic_DNA"/>
</dbReference>
<dbReference type="InterPro" id="IPR038389">
    <property type="entry name" value="PSMG2_sf"/>
</dbReference>
<reference evidence="1 2" key="1">
    <citation type="submission" date="2019-01" db="EMBL/GenBank/DDBJ databases">
        <title>Lactibacter flavus gen. nov., sp. nov., a novel bacterium of the family Propionibacteriaceae isolated from raw milk and dairy products.</title>
        <authorList>
            <person name="Huptas C."/>
            <person name="Wenning M."/>
            <person name="Breitenwieser F."/>
            <person name="Doll E."/>
            <person name="Von Neubeck M."/>
            <person name="Busse H.-J."/>
            <person name="Scherer S."/>
        </authorList>
    </citation>
    <scope>NUCLEOTIDE SEQUENCE [LARGE SCALE GENOMIC DNA]</scope>
    <source>
        <strain evidence="1 2">DSM 22130</strain>
    </source>
</reference>
<dbReference type="SUPFAM" id="SSF159659">
    <property type="entry name" value="Cgl1923-like"/>
    <property type="match status" value="1"/>
</dbReference>
<dbReference type="OrthoDB" id="3733464at2"/>
<sequence>MMHLLEGYVDAGGVTRTLAEQILEHCEHTPLVEFDTDQLHDYRARRPTMTFDTSRWIDVTMPELTLHKVTDAAGHDFLLLAGPEPDAQWTRAVDAILEVARGLGVSMLVTASGVPMGVPHTRPLLVTTHGTRSDLTGENPILIDRVSVPGSFSALLEIRAGERGMAARGFVAHVPHYLAQGTFTPAALRVASMISDAVGIALPLSDLEDTSTATLQALGKELSGDSDLAQLITGLEASYDELQAKGNSVPSVDEIGQAVERFLAEHDENRGEA</sequence>
<protein>
    <submittedName>
        <fullName evidence="1">PAC2 family protein</fullName>
    </submittedName>
</protein>
<dbReference type="InterPro" id="IPR008492">
    <property type="entry name" value="Rv2714-like"/>
</dbReference>
<accession>A0A4Q9KNC9</accession>
<dbReference type="PIRSF" id="PIRSF028754">
    <property type="entry name" value="UCP028754"/>
    <property type="match status" value="1"/>
</dbReference>
<proteinExistence type="predicted"/>
<dbReference type="Gene3D" id="3.40.50.10900">
    <property type="entry name" value="PAC-like subunit"/>
    <property type="match status" value="1"/>
</dbReference>